<feature type="compositionally biased region" description="Polar residues" evidence="1">
    <location>
        <begin position="23"/>
        <end position="32"/>
    </location>
</feature>
<dbReference type="InterPro" id="IPR011990">
    <property type="entry name" value="TPR-like_helical_dom_sf"/>
</dbReference>
<dbReference type="PANTHER" id="PTHR11102">
    <property type="entry name" value="SEL-1-LIKE PROTEIN"/>
    <property type="match status" value="1"/>
</dbReference>
<feature type="signal peptide" evidence="2">
    <location>
        <begin position="1"/>
        <end position="19"/>
    </location>
</feature>
<dbReference type="PANTHER" id="PTHR11102:SF160">
    <property type="entry name" value="ERAD-ASSOCIATED E3 UBIQUITIN-PROTEIN LIGASE COMPONENT HRD3"/>
    <property type="match status" value="1"/>
</dbReference>
<dbReference type="PROSITE" id="PS51257">
    <property type="entry name" value="PROKAR_LIPOPROTEIN"/>
    <property type="match status" value="1"/>
</dbReference>
<comment type="caution">
    <text evidence="3">The sequence shown here is derived from an EMBL/GenBank/DDBJ whole genome shotgun (WGS) entry which is preliminary data.</text>
</comment>
<organism evidence="3 4">
    <name type="scientific">Hydrogenophaga palleronii</name>
    <dbReference type="NCBI Taxonomy" id="65655"/>
    <lineage>
        <taxon>Bacteria</taxon>
        <taxon>Pseudomonadati</taxon>
        <taxon>Pseudomonadota</taxon>
        <taxon>Betaproteobacteria</taxon>
        <taxon>Burkholderiales</taxon>
        <taxon>Comamonadaceae</taxon>
        <taxon>Hydrogenophaga</taxon>
    </lineage>
</organism>
<dbReference type="Pfam" id="PF08238">
    <property type="entry name" value="Sel1"/>
    <property type="match status" value="2"/>
</dbReference>
<gene>
    <name evidence="3" type="ORF">J2W49_004158</name>
</gene>
<feature type="chain" id="PRO_5046078590" description="Sel1 repeat-containing protein" evidence="2">
    <location>
        <begin position="20"/>
        <end position="202"/>
    </location>
</feature>
<dbReference type="Proteomes" id="UP001265700">
    <property type="component" value="Unassembled WGS sequence"/>
</dbReference>
<dbReference type="InterPro" id="IPR050767">
    <property type="entry name" value="Sel1_AlgK"/>
</dbReference>
<dbReference type="Gene3D" id="1.25.40.10">
    <property type="entry name" value="Tetratricopeptide repeat domain"/>
    <property type="match status" value="1"/>
</dbReference>
<evidence type="ECO:0000313" key="3">
    <source>
        <dbReference type="EMBL" id="MDR7152182.1"/>
    </source>
</evidence>
<sequence>MRTAYIIFILATLSLAGCATQKQTPEEQTAPRQDTVRICDSSGCSDRSRDSATFQGTPVDPEAERRLQALTDLAENNPKAAYDLGLRLLRGDGVERNSYQAMQWMRKAGDGGHTEAQFALGRLYLMGFEEMGSDPQEAEAWLTRAAANGHKGARALLPDAQAAKKDEQAAFRVREAHRKSWGAWYSGYPYYWVWGSRGWYLR</sequence>
<feature type="region of interest" description="Disordered" evidence="1">
    <location>
        <begin position="23"/>
        <end position="58"/>
    </location>
</feature>
<evidence type="ECO:0000256" key="1">
    <source>
        <dbReference type="SAM" id="MobiDB-lite"/>
    </source>
</evidence>
<dbReference type="InterPro" id="IPR006597">
    <property type="entry name" value="Sel1-like"/>
</dbReference>
<name>A0ABU1WT20_9BURK</name>
<dbReference type="RefSeq" id="WP_310320667.1">
    <property type="nucleotide sequence ID" value="NZ_JAVDWU010000010.1"/>
</dbReference>
<evidence type="ECO:0008006" key="5">
    <source>
        <dbReference type="Google" id="ProtNLM"/>
    </source>
</evidence>
<keyword evidence="2" id="KW-0732">Signal</keyword>
<accession>A0ABU1WT20</accession>
<evidence type="ECO:0000313" key="4">
    <source>
        <dbReference type="Proteomes" id="UP001265700"/>
    </source>
</evidence>
<protein>
    <recommendedName>
        <fullName evidence="5">Sel1 repeat-containing protein</fullName>
    </recommendedName>
</protein>
<dbReference type="EMBL" id="JAVDWU010000010">
    <property type="protein sequence ID" value="MDR7152182.1"/>
    <property type="molecule type" value="Genomic_DNA"/>
</dbReference>
<keyword evidence="4" id="KW-1185">Reference proteome</keyword>
<dbReference type="SUPFAM" id="SSF81901">
    <property type="entry name" value="HCP-like"/>
    <property type="match status" value="1"/>
</dbReference>
<reference evidence="3 4" key="1">
    <citation type="submission" date="2023-07" db="EMBL/GenBank/DDBJ databases">
        <title>Sorghum-associated microbial communities from plants grown in Nebraska, USA.</title>
        <authorList>
            <person name="Schachtman D."/>
        </authorList>
    </citation>
    <scope>NUCLEOTIDE SEQUENCE [LARGE SCALE GENOMIC DNA]</scope>
    <source>
        <strain evidence="3 4">4249</strain>
    </source>
</reference>
<dbReference type="SMART" id="SM00671">
    <property type="entry name" value="SEL1"/>
    <property type="match status" value="2"/>
</dbReference>
<proteinExistence type="predicted"/>
<evidence type="ECO:0000256" key="2">
    <source>
        <dbReference type="SAM" id="SignalP"/>
    </source>
</evidence>